<dbReference type="Proteomes" id="UP000010367">
    <property type="component" value="Chromosome"/>
</dbReference>
<dbReference type="HOGENOM" id="CLU_598304_0_0_3"/>
<keyword evidence="2" id="KW-1185">Reference proteome</keyword>
<dbReference type="eggNOG" id="COG0457">
    <property type="taxonomic scope" value="Bacteria"/>
</dbReference>
<dbReference type="Pfam" id="PF13424">
    <property type="entry name" value="TPR_12"/>
    <property type="match status" value="1"/>
</dbReference>
<dbReference type="AlphaFoldDB" id="K9TM32"/>
<accession>K9TM32</accession>
<evidence type="ECO:0000313" key="1">
    <source>
        <dbReference type="EMBL" id="AFY83206.1"/>
    </source>
</evidence>
<reference evidence="1 2" key="1">
    <citation type="submission" date="2012-06" db="EMBL/GenBank/DDBJ databases">
        <title>Finished chromosome of genome of Oscillatoria acuminata PCC 6304.</title>
        <authorList>
            <consortium name="US DOE Joint Genome Institute"/>
            <person name="Gugger M."/>
            <person name="Coursin T."/>
            <person name="Rippka R."/>
            <person name="Tandeau De Marsac N."/>
            <person name="Huntemann M."/>
            <person name="Wei C.-L."/>
            <person name="Han J."/>
            <person name="Detter J.C."/>
            <person name="Han C."/>
            <person name="Tapia R."/>
            <person name="Davenport K."/>
            <person name="Daligault H."/>
            <person name="Erkkila T."/>
            <person name="Gu W."/>
            <person name="Munk A.C.C."/>
            <person name="Teshima H."/>
            <person name="Xu Y."/>
            <person name="Chain P."/>
            <person name="Chen A."/>
            <person name="Krypides N."/>
            <person name="Mavromatis K."/>
            <person name="Markowitz V."/>
            <person name="Szeto E."/>
            <person name="Ivanova N."/>
            <person name="Mikhailova N."/>
            <person name="Ovchinnikova G."/>
            <person name="Pagani I."/>
            <person name="Pati A."/>
            <person name="Goodwin L."/>
            <person name="Peters L."/>
            <person name="Pitluck S."/>
            <person name="Woyke T."/>
            <person name="Kerfeld C."/>
        </authorList>
    </citation>
    <scope>NUCLEOTIDE SEQUENCE [LARGE SCALE GENOMIC DNA]</scope>
    <source>
        <strain evidence="1 2">PCC 6304</strain>
    </source>
</reference>
<dbReference type="InParanoid" id="K9TM32"/>
<organism evidence="1 2">
    <name type="scientific">Oscillatoria acuminata PCC 6304</name>
    <dbReference type="NCBI Taxonomy" id="56110"/>
    <lineage>
        <taxon>Bacteria</taxon>
        <taxon>Bacillati</taxon>
        <taxon>Cyanobacteriota</taxon>
        <taxon>Cyanophyceae</taxon>
        <taxon>Oscillatoriophycideae</taxon>
        <taxon>Oscillatoriales</taxon>
        <taxon>Oscillatoriaceae</taxon>
        <taxon>Oscillatoria</taxon>
    </lineage>
</organism>
<dbReference type="PATRIC" id="fig|56110.3.peg.4385"/>
<dbReference type="Pfam" id="PF13181">
    <property type="entry name" value="TPR_8"/>
    <property type="match status" value="1"/>
</dbReference>
<dbReference type="OrthoDB" id="524121at2"/>
<dbReference type="PANTHER" id="PTHR19959:SF119">
    <property type="entry name" value="FUNGAL LIPASE-LIKE DOMAIN-CONTAINING PROTEIN"/>
    <property type="match status" value="1"/>
</dbReference>
<protein>
    <submittedName>
        <fullName evidence="1">Uncharacterized protein</fullName>
    </submittedName>
</protein>
<dbReference type="Gene3D" id="1.25.40.10">
    <property type="entry name" value="Tetratricopeptide repeat domain"/>
    <property type="match status" value="2"/>
</dbReference>
<name>K9TM32_9CYAN</name>
<dbReference type="STRING" id="56110.Oscil6304_3643"/>
<dbReference type="KEGG" id="oac:Oscil6304_3643"/>
<evidence type="ECO:0000313" key="2">
    <source>
        <dbReference type="Proteomes" id="UP000010367"/>
    </source>
</evidence>
<dbReference type="InterPro" id="IPR019734">
    <property type="entry name" value="TPR_rpt"/>
</dbReference>
<dbReference type="EMBL" id="CP003607">
    <property type="protein sequence ID" value="AFY83206.1"/>
    <property type="molecule type" value="Genomic_DNA"/>
</dbReference>
<proteinExistence type="predicted"/>
<dbReference type="InterPro" id="IPR011990">
    <property type="entry name" value="TPR-like_helical_dom_sf"/>
</dbReference>
<dbReference type="PANTHER" id="PTHR19959">
    <property type="entry name" value="KINESIN LIGHT CHAIN"/>
    <property type="match status" value="1"/>
</dbReference>
<dbReference type="SUPFAM" id="SSF48452">
    <property type="entry name" value="TPR-like"/>
    <property type="match status" value="1"/>
</dbReference>
<gene>
    <name evidence="1" type="ORF">Oscil6304_3643</name>
</gene>
<dbReference type="SMART" id="SM00028">
    <property type="entry name" value="TPR"/>
    <property type="match status" value="3"/>
</dbReference>
<dbReference type="RefSeq" id="WP_015149833.1">
    <property type="nucleotide sequence ID" value="NC_019693.1"/>
</dbReference>
<sequence length="457" mass="51034">MELVWATVNARISAEVKAEVVPSAANTIPLKLLEQVEQLHHSGTSRGELADAYLKLGSFYRDGLSKGNGGSQNGATVAPELLPQYLTLAILAYEEAIALMEKDAPEWGDLANDLGNCHWMRSRYQLQPQEKLPDLFKAVELYHQGLQHLDAEAQPAVWARIQNNLGAVYSELARYQDRQENLDRSIRAYQQALNYRKGESGGDRRPYAATQNNLGTAYWNLAQHRDAVENLKQAISAYSEALRHHSRSEQPLEYGMIQNNLGTAYWNLAQYEQPKDYLMLAIAAYQIALMYRKKQTVPAAHAATQNNLGTAYWHLANHSQSEPELRAEFLTEAIAAYDAAIILGETLCQQAGGESSKILAFDLIAAHTNLGLAHYQLVTQTNTIPDVTCRTQHLHAALDHYIQGASATQDQPERHQNAWAYIIQIVRTIYGEFGIEGQTQALSRVPGSLLSELMRRL</sequence>